<dbReference type="AlphaFoldDB" id="A0A9J5YUQ4"/>
<sequence>MLYSYVRACQILRNVEKMGLRVTSCEDDTLLLRRCLAASFFLKRAMKQPDGEYRYGVETVYELYPLSAELNDDMKEKNVTL</sequence>
<organism evidence="1 2">
    <name type="scientific">Solanum commersonii</name>
    <name type="common">Commerson's wild potato</name>
    <name type="synonym">Commerson's nightshade</name>
    <dbReference type="NCBI Taxonomy" id="4109"/>
    <lineage>
        <taxon>Eukaryota</taxon>
        <taxon>Viridiplantae</taxon>
        <taxon>Streptophyta</taxon>
        <taxon>Embryophyta</taxon>
        <taxon>Tracheophyta</taxon>
        <taxon>Spermatophyta</taxon>
        <taxon>Magnoliopsida</taxon>
        <taxon>eudicotyledons</taxon>
        <taxon>Gunneridae</taxon>
        <taxon>Pentapetalae</taxon>
        <taxon>asterids</taxon>
        <taxon>lamiids</taxon>
        <taxon>Solanales</taxon>
        <taxon>Solanaceae</taxon>
        <taxon>Solanoideae</taxon>
        <taxon>Solaneae</taxon>
        <taxon>Solanum</taxon>
    </lineage>
</organism>
<name>A0A9J5YUQ4_SOLCO</name>
<gene>
    <name evidence="1" type="ORF">H5410_025065</name>
</gene>
<proteinExistence type="predicted"/>
<comment type="caution">
    <text evidence="1">The sequence shown here is derived from an EMBL/GenBank/DDBJ whole genome shotgun (WGS) entry which is preliminary data.</text>
</comment>
<evidence type="ECO:0000313" key="1">
    <source>
        <dbReference type="EMBL" id="KAG5603573.1"/>
    </source>
</evidence>
<protein>
    <submittedName>
        <fullName evidence="1">Uncharacterized protein</fullName>
    </submittedName>
</protein>
<reference evidence="1 2" key="1">
    <citation type="submission" date="2020-09" db="EMBL/GenBank/DDBJ databases">
        <title>De no assembly of potato wild relative species, Solanum commersonii.</title>
        <authorList>
            <person name="Cho K."/>
        </authorList>
    </citation>
    <scope>NUCLEOTIDE SEQUENCE [LARGE SCALE GENOMIC DNA]</scope>
    <source>
        <strain evidence="1">LZ3.2</strain>
        <tissue evidence="1">Leaf</tissue>
    </source>
</reference>
<keyword evidence="2" id="KW-1185">Reference proteome</keyword>
<dbReference type="Proteomes" id="UP000824120">
    <property type="component" value="Chromosome 5"/>
</dbReference>
<evidence type="ECO:0000313" key="2">
    <source>
        <dbReference type="Proteomes" id="UP000824120"/>
    </source>
</evidence>
<dbReference type="EMBL" id="JACXVP010000005">
    <property type="protein sequence ID" value="KAG5603573.1"/>
    <property type="molecule type" value="Genomic_DNA"/>
</dbReference>
<dbReference type="OrthoDB" id="10253254at2759"/>
<accession>A0A9J5YUQ4</accession>